<dbReference type="EMBL" id="CARXXK010001085">
    <property type="protein sequence ID" value="CAI6373060.1"/>
    <property type="molecule type" value="Genomic_DNA"/>
</dbReference>
<keyword evidence="2" id="KW-1185">Reference proteome</keyword>
<organism evidence="1 2">
    <name type="scientific">Macrosiphum euphorbiae</name>
    <name type="common">potato aphid</name>
    <dbReference type="NCBI Taxonomy" id="13131"/>
    <lineage>
        <taxon>Eukaryota</taxon>
        <taxon>Metazoa</taxon>
        <taxon>Ecdysozoa</taxon>
        <taxon>Arthropoda</taxon>
        <taxon>Hexapoda</taxon>
        <taxon>Insecta</taxon>
        <taxon>Pterygota</taxon>
        <taxon>Neoptera</taxon>
        <taxon>Paraneoptera</taxon>
        <taxon>Hemiptera</taxon>
        <taxon>Sternorrhyncha</taxon>
        <taxon>Aphidomorpha</taxon>
        <taxon>Aphidoidea</taxon>
        <taxon>Aphididae</taxon>
        <taxon>Macrosiphini</taxon>
        <taxon>Macrosiphum</taxon>
    </lineage>
</organism>
<dbReference type="AlphaFoldDB" id="A0AAV0XWW0"/>
<proteinExistence type="predicted"/>
<gene>
    <name evidence="1" type="ORF">MEUPH1_LOCUS26857</name>
</gene>
<protein>
    <submittedName>
        <fullName evidence="1">Uncharacterized protein</fullName>
    </submittedName>
</protein>
<dbReference type="PANTHER" id="PTHR34415:SF1">
    <property type="entry name" value="INTEGRASE CATALYTIC DOMAIN-CONTAINING PROTEIN"/>
    <property type="match status" value="1"/>
</dbReference>
<evidence type="ECO:0000313" key="2">
    <source>
        <dbReference type="Proteomes" id="UP001160148"/>
    </source>
</evidence>
<dbReference type="PANTHER" id="PTHR34415">
    <property type="entry name" value="INTEGRASE CATALYTIC DOMAIN-CONTAINING PROTEIN"/>
    <property type="match status" value="1"/>
</dbReference>
<reference evidence="1 2" key="1">
    <citation type="submission" date="2023-01" db="EMBL/GenBank/DDBJ databases">
        <authorList>
            <person name="Whitehead M."/>
        </authorList>
    </citation>
    <scope>NUCLEOTIDE SEQUENCE [LARGE SCALE GENOMIC DNA]</scope>
</reference>
<comment type="caution">
    <text evidence="1">The sequence shown here is derived from an EMBL/GenBank/DDBJ whole genome shotgun (WGS) entry which is preliminary data.</text>
</comment>
<sequence length="169" mass="19814">MIKDILLNKSFCYMWHEAIAGRGSNQIASVLYKFIQENIQNTITHLITYSDTCSCQNHNMNVVLMFIFAIQKHPSLQIIDQKFLVPGHTHLECDIDHARIEWNKKQLDSIIAIPMDWYNFVRSVRGKVPLKVVEMEQEHFNSFSTFLSGPLLKRNVDTHKEKLNWLKIK</sequence>
<evidence type="ECO:0000313" key="1">
    <source>
        <dbReference type="EMBL" id="CAI6373060.1"/>
    </source>
</evidence>
<dbReference type="Proteomes" id="UP001160148">
    <property type="component" value="Unassembled WGS sequence"/>
</dbReference>
<name>A0AAV0XWW0_9HEMI</name>
<accession>A0AAV0XWW0</accession>